<dbReference type="AlphaFoldDB" id="A0A074YBI5"/>
<dbReference type="RefSeq" id="XP_013341923.1">
    <property type="nucleotide sequence ID" value="XM_013486469.1"/>
</dbReference>
<gene>
    <name evidence="2" type="ORF">AUEXF2481DRAFT_699085</name>
</gene>
<evidence type="ECO:0000313" key="3">
    <source>
        <dbReference type="Proteomes" id="UP000030641"/>
    </source>
</evidence>
<evidence type="ECO:0000256" key="1">
    <source>
        <dbReference type="SAM" id="MobiDB-lite"/>
    </source>
</evidence>
<dbReference type="EMBL" id="KL584766">
    <property type="protein sequence ID" value="KEQ93394.1"/>
    <property type="molecule type" value="Genomic_DNA"/>
</dbReference>
<name>A0A074YBI5_AURSE</name>
<sequence>MHFKKDLLGLHIPYFATTSVVSTGCHCRLKVIERGDKENCDINCTHKLSTLSTELLFNLPQHIKTRALPSSQAQQQQHGPAPTSSSSLPGHDPEVVRQVRDVLYKHVFDHATRRKHWVERQAQGRGTPGDLEPLTKQQKSQERYQKYLEDKKWVAENTNGNPERTIDPAFTAEGIGVGSAEYASRLLLDLEVTKEGDQRKAEEDVDME</sequence>
<evidence type="ECO:0000313" key="2">
    <source>
        <dbReference type="EMBL" id="KEQ93394.1"/>
    </source>
</evidence>
<protein>
    <submittedName>
        <fullName evidence="2">Uncharacterized protein</fullName>
    </submittedName>
</protein>
<reference evidence="2 3" key="1">
    <citation type="journal article" date="2014" name="BMC Genomics">
        <title>Genome sequencing of four Aureobasidium pullulans varieties: biotechnological potential, stress tolerance, and description of new species.</title>
        <authorList>
            <person name="Gostin Ar C."/>
            <person name="Ohm R.A."/>
            <person name="Kogej T."/>
            <person name="Sonjak S."/>
            <person name="Turk M."/>
            <person name="Zajc J."/>
            <person name="Zalar P."/>
            <person name="Grube M."/>
            <person name="Sun H."/>
            <person name="Han J."/>
            <person name="Sharma A."/>
            <person name="Chiniquy J."/>
            <person name="Ngan C.Y."/>
            <person name="Lipzen A."/>
            <person name="Barry K."/>
            <person name="Grigoriev I.V."/>
            <person name="Gunde-Cimerman N."/>
        </authorList>
    </citation>
    <scope>NUCLEOTIDE SEQUENCE [LARGE SCALE GENOMIC DNA]</scope>
    <source>
        <strain evidence="2 3">EXF-2481</strain>
    </source>
</reference>
<proteinExistence type="predicted"/>
<organism evidence="2 3">
    <name type="scientific">Aureobasidium subglaciale (strain EXF-2481)</name>
    <name type="common">Aureobasidium pullulans var. subglaciale</name>
    <dbReference type="NCBI Taxonomy" id="1043005"/>
    <lineage>
        <taxon>Eukaryota</taxon>
        <taxon>Fungi</taxon>
        <taxon>Dikarya</taxon>
        <taxon>Ascomycota</taxon>
        <taxon>Pezizomycotina</taxon>
        <taxon>Dothideomycetes</taxon>
        <taxon>Dothideomycetidae</taxon>
        <taxon>Dothideales</taxon>
        <taxon>Saccotheciaceae</taxon>
        <taxon>Aureobasidium</taxon>
    </lineage>
</organism>
<dbReference type="GeneID" id="25370793"/>
<dbReference type="Proteomes" id="UP000030641">
    <property type="component" value="Unassembled WGS sequence"/>
</dbReference>
<dbReference type="PROSITE" id="PS51257">
    <property type="entry name" value="PROKAR_LIPOPROTEIN"/>
    <property type="match status" value="1"/>
</dbReference>
<feature type="region of interest" description="Disordered" evidence="1">
    <location>
        <begin position="118"/>
        <end position="140"/>
    </location>
</feature>
<dbReference type="InParanoid" id="A0A074YBI5"/>
<accession>A0A074YBI5</accession>
<feature type="compositionally biased region" description="Polar residues" evidence="1">
    <location>
        <begin position="68"/>
        <end position="88"/>
    </location>
</feature>
<feature type="region of interest" description="Disordered" evidence="1">
    <location>
        <begin position="67"/>
        <end position="92"/>
    </location>
</feature>
<dbReference type="OrthoDB" id="3876001at2759"/>
<keyword evidence="3" id="KW-1185">Reference proteome</keyword>
<dbReference type="HOGENOM" id="CLU_1320640_0_0_1"/>